<proteinExistence type="predicted"/>
<keyword evidence="3" id="KW-1185">Reference proteome</keyword>
<feature type="signal peptide" evidence="1">
    <location>
        <begin position="1"/>
        <end position="18"/>
    </location>
</feature>
<organism evidence="3 4">
    <name type="scientific">Heligmosomoides polygyrus</name>
    <name type="common">Parasitic roundworm</name>
    <dbReference type="NCBI Taxonomy" id="6339"/>
    <lineage>
        <taxon>Eukaryota</taxon>
        <taxon>Metazoa</taxon>
        <taxon>Ecdysozoa</taxon>
        <taxon>Nematoda</taxon>
        <taxon>Chromadorea</taxon>
        <taxon>Rhabditida</taxon>
        <taxon>Rhabditina</taxon>
        <taxon>Rhabditomorpha</taxon>
        <taxon>Strongyloidea</taxon>
        <taxon>Heligmosomidae</taxon>
        <taxon>Heligmosomoides</taxon>
    </lineage>
</organism>
<evidence type="ECO:0000313" key="2">
    <source>
        <dbReference type="EMBL" id="VDP07651.1"/>
    </source>
</evidence>
<evidence type="ECO:0000313" key="4">
    <source>
        <dbReference type="WBParaSite" id="HPBE_0001700101-mRNA-1"/>
    </source>
</evidence>
<feature type="chain" id="PRO_5044551918" evidence="1">
    <location>
        <begin position="19"/>
        <end position="172"/>
    </location>
</feature>
<evidence type="ECO:0000313" key="3">
    <source>
        <dbReference type="Proteomes" id="UP000050761"/>
    </source>
</evidence>
<evidence type="ECO:0000256" key="1">
    <source>
        <dbReference type="SAM" id="SignalP"/>
    </source>
</evidence>
<dbReference type="EMBL" id="UZAH01029739">
    <property type="protein sequence ID" value="VDP07651.1"/>
    <property type="molecule type" value="Genomic_DNA"/>
</dbReference>
<accession>A0A3P8A9B9</accession>
<name>A0A183G5S1_HELPZ</name>
<dbReference type="AlphaFoldDB" id="A0A183G5S1"/>
<dbReference type="PANTHER" id="PTHR21593">
    <property type="entry name" value="PRION-LIKE- Q/N-RICH -DOMAIN-BEARING PROTEIN PROTEIN"/>
    <property type="match status" value="1"/>
</dbReference>
<dbReference type="OrthoDB" id="5802231at2759"/>
<dbReference type="WBParaSite" id="HPBE_0001700101-mRNA-1">
    <property type="protein sequence ID" value="HPBE_0001700101-mRNA-1"/>
    <property type="gene ID" value="HPBE_0001700101"/>
</dbReference>
<gene>
    <name evidence="2" type="ORF">HPBE_LOCUS17001</name>
</gene>
<protein>
    <submittedName>
        <fullName evidence="4">DUF148 domain-containing protein</fullName>
    </submittedName>
</protein>
<reference evidence="4" key="2">
    <citation type="submission" date="2019-09" db="UniProtKB">
        <authorList>
            <consortium name="WormBaseParasite"/>
        </authorList>
    </citation>
    <scope>IDENTIFICATION</scope>
</reference>
<dbReference type="PANTHER" id="PTHR21593:SF43">
    <property type="entry name" value="SXP_RAL-2 FAMILY PROTEIN ANI S 5-LIKE CATION-BINDING DOMAIN-CONTAINING PROTEIN"/>
    <property type="match status" value="1"/>
</dbReference>
<dbReference type="InterPro" id="IPR052823">
    <property type="entry name" value="SXP/RAL-2_related"/>
</dbReference>
<keyword evidence="1" id="KW-0732">Signal</keyword>
<reference evidence="2 3" key="1">
    <citation type="submission" date="2018-11" db="EMBL/GenBank/DDBJ databases">
        <authorList>
            <consortium name="Pathogen Informatics"/>
        </authorList>
    </citation>
    <scope>NUCLEOTIDE SEQUENCE [LARGE SCALE GENOMIC DNA]</scope>
</reference>
<dbReference type="Proteomes" id="UP000050761">
    <property type="component" value="Unassembled WGS sequence"/>
</dbReference>
<sequence length="172" mass="18764">MNLTICTILTAVIAFAEGAETADLTVVNGHSNVVASGVEDEDAEVKVADTPEFLKLATDSQRKEYIELEANMNVPVGATRKAQDLWAKKIGEPVLSAYEKHVAAEDAAKASETARMDRAVAKLSQAARTADQFIRGIYSNDSLTRKQINAEVTRQMKLLPKKVYNELTLAIQ</sequence>
<accession>A0A183G5S1</accession>